<feature type="compositionally biased region" description="Polar residues" evidence="1">
    <location>
        <begin position="62"/>
        <end position="72"/>
    </location>
</feature>
<gene>
    <name evidence="2" type="ORF">PCOR1329_LOCUS12309</name>
</gene>
<sequence>MSVCQRDVAWHGGEAARIARRWEGGCRRPSCGEFKDFGAIARARKDLSPQQLVDLQREADEQLQQGPQTNSKARARAAKQMDRRRQLAEAEFGQQQGSAVEDTDAIGDRIRGGPHPARLRSRA</sequence>
<comment type="caution">
    <text evidence="2">The sequence shown here is derived from an EMBL/GenBank/DDBJ whole genome shotgun (WGS) entry which is preliminary data.</text>
</comment>
<name>A0ABN9QKX1_9DINO</name>
<evidence type="ECO:0000313" key="2">
    <source>
        <dbReference type="EMBL" id="CAK0805901.1"/>
    </source>
</evidence>
<proteinExistence type="predicted"/>
<keyword evidence="3" id="KW-1185">Reference proteome</keyword>
<evidence type="ECO:0000313" key="3">
    <source>
        <dbReference type="Proteomes" id="UP001189429"/>
    </source>
</evidence>
<accession>A0ABN9QKX1</accession>
<feature type="region of interest" description="Disordered" evidence="1">
    <location>
        <begin position="56"/>
        <end position="123"/>
    </location>
</feature>
<reference evidence="2" key="1">
    <citation type="submission" date="2023-10" db="EMBL/GenBank/DDBJ databases">
        <authorList>
            <person name="Chen Y."/>
            <person name="Shah S."/>
            <person name="Dougan E. K."/>
            <person name="Thang M."/>
            <person name="Chan C."/>
        </authorList>
    </citation>
    <scope>NUCLEOTIDE SEQUENCE [LARGE SCALE GENOMIC DNA]</scope>
</reference>
<dbReference type="EMBL" id="CAUYUJ010003583">
    <property type="protein sequence ID" value="CAK0805901.1"/>
    <property type="molecule type" value="Genomic_DNA"/>
</dbReference>
<feature type="compositionally biased region" description="Basic and acidic residues" evidence="1">
    <location>
        <begin position="79"/>
        <end position="88"/>
    </location>
</feature>
<dbReference type="Proteomes" id="UP001189429">
    <property type="component" value="Unassembled WGS sequence"/>
</dbReference>
<protein>
    <submittedName>
        <fullName evidence="2">Uncharacterized protein</fullName>
    </submittedName>
</protein>
<organism evidence="2 3">
    <name type="scientific">Prorocentrum cordatum</name>
    <dbReference type="NCBI Taxonomy" id="2364126"/>
    <lineage>
        <taxon>Eukaryota</taxon>
        <taxon>Sar</taxon>
        <taxon>Alveolata</taxon>
        <taxon>Dinophyceae</taxon>
        <taxon>Prorocentrales</taxon>
        <taxon>Prorocentraceae</taxon>
        <taxon>Prorocentrum</taxon>
    </lineage>
</organism>
<evidence type="ECO:0000256" key="1">
    <source>
        <dbReference type="SAM" id="MobiDB-lite"/>
    </source>
</evidence>